<dbReference type="Proteomes" id="UP001322664">
    <property type="component" value="Chromosome"/>
</dbReference>
<sequence length="149" mass="17197">MNWKDNKNDKSRYYGAGNKYMFLKIGKQVYNDTGREFTRLTTSKILKEYLDEHQLGFFKFGVDKKGNKTKLFILFSNEEDTFYGLRNAEGGHKTTVSINQIVDDLEVDGIELPLERLKIEAVPEADKEKLGVDKEAHLFEVILPTKEKA</sequence>
<dbReference type="EMBL" id="CP137624">
    <property type="protein sequence ID" value="WPK10268.1"/>
    <property type="molecule type" value="Genomic_DNA"/>
</dbReference>
<name>A0ABZ0RTH0_9BACI</name>
<accession>A0ABZ0RTH0</accession>
<evidence type="ECO:0000313" key="1">
    <source>
        <dbReference type="EMBL" id="WPK10268.1"/>
    </source>
</evidence>
<organism evidence="1 2">
    <name type="scientific">Lysinibacillus louembei</name>
    <dbReference type="NCBI Taxonomy" id="1470088"/>
    <lineage>
        <taxon>Bacteria</taxon>
        <taxon>Bacillati</taxon>
        <taxon>Bacillota</taxon>
        <taxon>Bacilli</taxon>
        <taxon>Bacillales</taxon>
        <taxon>Bacillaceae</taxon>
        <taxon>Lysinibacillus</taxon>
    </lineage>
</organism>
<proteinExistence type="predicted"/>
<protein>
    <submittedName>
        <fullName evidence="1">Uncharacterized protein</fullName>
    </submittedName>
</protein>
<evidence type="ECO:0000313" key="2">
    <source>
        <dbReference type="Proteomes" id="UP001322664"/>
    </source>
</evidence>
<reference evidence="1 2" key="1">
    <citation type="submission" date="2023-09" db="EMBL/GenBank/DDBJ databases">
        <authorList>
            <person name="Page C.A."/>
            <person name="Perez-Diaz I.M."/>
        </authorList>
    </citation>
    <scope>NUCLEOTIDE SEQUENCE [LARGE SCALE GENOMIC DNA]</scope>
    <source>
        <strain evidence="1 2">Ll15</strain>
    </source>
</reference>
<gene>
    <name evidence="1" type="ORF">R6U77_10000</name>
</gene>
<dbReference type="RefSeq" id="WP_319835538.1">
    <property type="nucleotide sequence ID" value="NZ_CP137624.1"/>
</dbReference>
<keyword evidence="2" id="KW-1185">Reference proteome</keyword>